<protein>
    <recommendedName>
        <fullName evidence="3">LuxR Family Transcriptional Regulator</fullName>
    </recommendedName>
</protein>
<organism evidence="1 2">
    <name type="scientific">Streptomyces leeuwenhoekii</name>
    <dbReference type="NCBI Taxonomy" id="1437453"/>
    <lineage>
        <taxon>Bacteria</taxon>
        <taxon>Bacillati</taxon>
        <taxon>Actinomycetota</taxon>
        <taxon>Actinomycetes</taxon>
        <taxon>Kitasatosporales</taxon>
        <taxon>Streptomycetaceae</taxon>
        <taxon>Streptomyces</taxon>
    </lineage>
</organism>
<dbReference type="Proteomes" id="UP000035016">
    <property type="component" value="Chromosome Chromosome"/>
</dbReference>
<evidence type="ECO:0000313" key="2">
    <source>
        <dbReference type="Proteomes" id="UP000035016"/>
    </source>
</evidence>
<evidence type="ECO:0008006" key="3">
    <source>
        <dbReference type="Google" id="ProtNLM"/>
    </source>
</evidence>
<dbReference type="KEGG" id="sle:sle_07610"/>
<proteinExistence type="predicted"/>
<name>A0A0F7VLA0_STRLW</name>
<accession>A0A0F7VLA0</accession>
<dbReference type="EMBL" id="LN831790">
    <property type="protein sequence ID" value="CQR60224.1"/>
    <property type="molecule type" value="Genomic_DNA"/>
</dbReference>
<sequence>MPTAVLGLIQDPPEPSAGDAEILAGVVAGRCPPEAALAVASVPRRTPEASGAGRPVLLCVDDVHRLDHLSSRVPGLLARRVEALRAGLLLSVVTGHPALAAVEGIDTLRLPPVDDAAARRLLADAAPPGRAAVEEALELAAGNS</sequence>
<reference evidence="1 2" key="1">
    <citation type="submission" date="2015-02" db="EMBL/GenBank/DDBJ databases">
        <authorList>
            <person name="Gomez-Escribano P.J."/>
        </authorList>
    </citation>
    <scope>NUCLEOTIDE SEQUENCE [LARGE SCALE GENOMIC DNA]</scope>
    <source>
        <strain evidence="2">C34 (DSM 42122 / NRRL B-24963)</strain>
    </source>
</reference>
<gene>
    <name evidence="1" type="primary">sle_07610</name>
</gene>
<evidence type="ECO:0000313" key="1">
    <source>
        <dbReference type="EMBL" id="CQR60224.1"/>
    </source>
</evidence>
<dbReference type="AlphaFoldDB" id="A0A0F7VLA0"/>